<dbReference type="AlphaFoldDB" id="D6SUR5"/>
<comment type="caution">
    <text evidence="2">The sequence shown here is derived from an EMBL/GenBank/DDBJ whole genome shotgun (WGS) entry which is preliminary data.</text>
</comment>
<dbReference type="RefSeq" id="WP_008871738.1">
    <property type="nucleotide sequence ID" value="NZ_ACJN02000004.1"/>
</dbReference>
<feature type="chain" id="PRO_5003088308" description="Lipoprotein" evidence="1">
    <location>
        <begin position="27"/>
        <end position="129"/>
    </location>
</feature>
<name>D6SUR5_9BACT</name>
<organism evidence="2 3">
    <name type="scientific">Desulfonatronospira thiodismutans ASO3-1</name>
    <dbReference type="NCBI Taxonomy" id="555779"/>
    <lineage>
        <taxon>Bacteria</taxon>
        <taxon>Pseudomonadati</taxon>
        <taxon>Thermodesulfobacteriota</taxon>
        <taxon>Desulfovibrionia</taxon>
        <taxon>Desulfovibrionales</taxon>
        <taxon>Desulfonatronovibrionaceae</taxon>
        <taxon>Desulfonatronospira</taxon>
    </lineage>
</organism>
<accession>D6SUR5</accession>
<dbReference type="eggNOG" id="ENOG503379K">
    <property type="taxonomic scope" value="Bacteria"/>
</dbReference>
<dbReference type="InterPro" id="IPR021952">
    <property type="entry name" value="Flpp3-like"/>
</dbReference>
<sequence length="129" mass="14620">MPAIKQKIHFLLILFLCLNLSGCLFALGGAAGGGAAIYYKGWLREKVARDMYTVHEATLKAMEVKNISLEEETEYTDRFRIQGKYMDGTNVWITVKHLTANSSQINIRVGVLGDESRSRALWDEARRHM</sequence>
<protein>
    <recommendedName>
        <fullName evidence="4">Lipoprotein</fullName>
    </recommendedName>
</protein>
<feature type="signal peptide" evidence="1">
    <location>
        <begin position="1"/>
        <end position="26"/>
    </location>
</feature>
<evidence type="ECO:0000313" key="3">
    <source>
        <dbReference type="Proteomes" id="UP000005496"/>
    </source>
</evidence>
<dbReference type="EMBL" id="ACJN02000004">
    <property type="protein sequence ID" value="EFI33045.1"/>
    <property type="molecule type" value="Genomic_DNA"/>
</dbReference>
<keyword evidence="3" id="KW-1185">Reference proteome</keyword>
<evidence type="ECO:0008006" key="4">
    <source>
        <dbReference type="Google" id="ProtNLM"/>
    </source>
</evidence>
<dbReference type="Proteomes" id="UP000005496">
    <property type="component" value="Unassembled WGS sequence"/>
</dbReference>
<keyword evidence="1" id="KW-0732">Signal</keyword>
<proteinExistence type="predicted"/>
<reference evidence="2" key="1">
    <citation type="submission" date="2010-05" db="EMBL/GenBank/DDBJ databases">
        <title>The draft genome of Desulfonatronospira thiodismutans ASO3-1.</title>
        <authorList>
            <consortium name="US DOE Joint Genome Institute (JGI-PGF)"/>
            <person name="Lucas S."/>
            <person name="Copeland A."/>
            <person name="Lapidus A."/>
            <person name="Cheng J.-F."/>
            <person name="Bruce D."/>
            <person name="Goodwin L."/>
            <person name="Pitluck S."/>
            <person name="Chertkov O."/>
            <person name="Brettin T."/>
            <person name="Detter J.C."/>
            <person name="Han C."/>
            <person name="Land M.L."/>
            <person name="Hauser L."/>
            <person name="Kyrpides N."/>
            <person name="Mikhailova N."/>
            <person name="Muyzer G."/>
            <person name="Woyke T."/>
        </authorList>
    </citation>
    <scope>NUCLEOTIDE SEQUENCE [LARGE SCALE GENOMIC DNA]</scope>
    <source>
        <strain evidence="2">ASO3-1</strain>
    </source>
</reference>
<evidence type="ECO:0000256" key="1">
    <source>
        <dbReference type="SAM" id="SignalP"/>
    </source>
</evidence>
<dbReference type="Pfam" id="PF12092">
    <property type="entry name" value="DUF3568"/>
    <property type="match status" value="1"/>
</dbReference>
<evidence type="ECO:0000313" key="2">
    <source>
        <dbReference type="EMBL" id="EFI33045.1"/>
    </source>
</evidence>
<gene>
    <name evidence="2" type="ORF">Dthio_PD0359</name>
</gene>